<dbReference type="Proteomes" id="UP000253314">
    <property type="component" value="Unassembled WGS sequence"/>
</dbReference>
<evidence type="ECO:0000313" key="5">
    <source>
        <dbReference type="EMBL" id="RBW69784.1"/>
    </source>
</evidence>
<protein>
    <submittedName>
        <fullName evidence="5">Xanthine dehydrogenase</fullName>
    </submittedName>
</protein>
<evidence type="ECO:0000256" key="1">
    <source>
        <dbReference type="ARBA" id="ARBA00022630"/>
    </source>
</evidence>
<evidence type="ECO:0000256" key="3">
    <source>
        <dbReference type="ARBA" id="ARBA00023002"/>
    </source>
</evidence>
<dbReference type="SUPFAM" id="SSF55447">
    <property type="entry name" value="CO dehydrogenase flavoprotein C-terminal domain-like"/>
    <property type="match status" value="1"/>
</dbReference>
<accession>A0A366Y056</accession>
<dbReference type="InterPro" id="IPR016166">
    <property type="entry name" value="FAD-bd_PCMH"/>
</dbReference>
<proteinExistence type="predicted"/>
<dbReference type="GO" id="GO:0016491">
    <property type="term" value="F:oxidoreductase activity"/>
    <property type="evidence" value="ECO:0007669"/>
    <property type="project" value="UniProtKB-KW"/>
</dbReference>
<dbReference type="InterPro" id="IPR051312">
    <property type="entry name" value="Diverse_Substr_Oxidored"/>
</dbReference>
<name>A0A366Y056_9BACI</name>
<dbReference type="PANTHER" id="PTHR42659">
    <property type="entry name" value="XANTHINE DEHYDROGENASE SUBUNIT C-RELATED"/>
    <property type="match status" value="1"/>
</dbReference>
<dbReference type="Pfam" id="PF03450">
    <property type="entry name" value="CO_deh_flav_C"/>
    <property type="match status" value="1"/>
</dbReference>
<evidence type="ECO:0000256" key="2">
    <source>
        <dbReference type="ARBA" id="ARBA00022827"/>
    </source>
</evidence>
<dbReference type="Pfam" id="PF00941">
    <property type="entry name" value="FAD_binding_5"/>
    <property type="match status" value="1"/>
</dbReference>
<organism evidence="5 6">
    <name type="scientific">Bacillus taeanensis</name>
    <dbReference type="NCBI Taxonomy" id="273032"/>
    <lineage>
        <taxon>Bacteria</taxon>
        <taxon>Bacillati</taxon>
        <taxon>Bacillota</taxon>
        <taxon>Bacilli</taxon>
        <taxon>Bacillales</taxon>
        <taxon>Bacillaceae</taxon>
        <taxon>Bacillus</taxon>
    </lineage>
</organism>
<dbReference type="InterPro" id="IPR036683">
    <property type="entry name" value="CO_DH_flav_C_dom_sf"/>
</dbReference>
<dbReference type="InterPro" id="IPR036318">
    <property type="entry name" value="FAD-bd_PCMH-like_sf"/>
</dbReference>
<dbReference type="Gene3D" id="3.30.390.50">
    <property type="entry name" value="CO dehydrogenase flavoprotein, C-terminal domain"/>
    <property type="match status" value="1"/>
</dbReference>
<comment type="caution">
    <text evidence="5">The sequence shown here is derived from an EMBL/GenBank/DDBJ whole genome shotgun (WGS) entry which is preliminary data.</text>
</comment>
<dbReference type="SMART" id="SM01092">
    <property type="entry name" value="CO_deh_flav_C"/>
    <property type="match status" value="1"/>
</dbReference>
<keyword evidence="2" id="KW-0274">FAD</keyword>
<dbReference type="PROSITE" id="PS51387">
    <property type="entry name" value="FAD_PCMH"/>
    <property type="match status" value="1"/>
</dbReference>
<dbReference type="EMBL" id="QOCW01000008">
    <property type="protein sequence ID" value="RBW69784.1"/>
    <property type="molecule type" value="Genomic_DNA"/>
</dbReference>
<feature type="domain" description="FAD-binding PCMH-type" evidence="4">
    <location>
        <begin position="14"/>
        <end position="190"/>
    </location>
</feature>
<sequence length="301" mass="33579">MDKGSRENIAGEKKLQLSTRVWTPSTLEEAWERKQQFGSNSCFVSGGTLLQVQQEQGGEYPPHLISLERVQELKGIYKKLDGSRPVLSIGALTTIAVCRNDPFIMEKWMVLAEAARTIAASAVRNRATIGGNVSNGFGDMIPVLLAVDADGCWFDGKNFKIEKISKWLKRNTAKTEELLLTELLLPDPPIMNQSISFYKKVGCREVFTSSLVTISGYCGKNKAGEVEIVRLAVGGDETVPQRLTSCEKLLKGRMLTEEHLKKVYLKIVEEVQLTENIFASEDYRKWTAANAIFSELTKLIE</sequence>
<dbReference type="AlphaFoldDB" id="A0A366Y056"/>
<keyword evidence="6" id="KW-1185">Reference proteome</keyword>
<dbReference type="InterPro" id="IPR016169">
    <property type="entry name" value="FAD-bd_PCMH_sub2"/>
</dbReference>
<keyword evidence="3" id="KW-0560">Oxidoreductase</keyword>
<gene>
    <name evidence="5" type="ORF">DS031_09635</name>
</gene>
<dbReference type="SUPFAM" id="SSF56176">
    <property type="entry name" value="FAD-binding/transporter-associated domain-like"/>
    <property type="match status" value="1"/>
</dbReference>
<keyword evidence="1" id="KW-0285">Flavoprotein</keyword>
<dbReference type="PANTHER" id="PTHR42659:SF2">
    <property type="entry name" value="XANTHINE DEHYDROGENASE SUBUNIT C-RELATED"/>
    <property type="match status" value="1"/>
</dbReference>
<reference evidence="5 6" key="1">
    <citation type="submission" date="2018-07" db="EMBL/GenBank/DDBJ databases">
        <title>Lottiidibacillus patelloidae gen. nov., sp. nov., isolated from the intestinal tract of a marine limpet and the reclassification of B. taeanensis BH030017T, B. algicola KMM 3737T and B. hwajinpoensis SW-72T as genus Lottiidibacillus.</title>
        <authorList>
            <person name="Liu R."/>
            <person name="Huang Z."/>
        </authorList>
    </citation>
    <scope>NUCLEOTIDE SEQUENCE [LARGE SCALE GENOMIC DNA]</scope>
    <source>
        <strain evidence="5 6">BH030017</strain>
    </source>
</reference>
<evidence type="ECO:0000259" key="4">
    <source>
        <dbReference type="PROSITE" id="PS51387"/>
    </source>
</evidence>
<dbReference type="Gene3D" id="3.30.465.10">
    <property type="match status" value="1"/>
</dbReference>
<evidence type="ECO:0000313" key="6">
    <source>
        <dbReference type="Proteomes" id="UP000253314"/>
    </source>
</evidence>
<dbReference type="InterPro" id="IPR002346">
    <property type="entry name" value="Mopterin_DH_FAD-bd"/>
</dbReference>
<dbReference type="GO" id="GO:0071949">
    <property type="term" value="F:FAD binding"/>
    <property type="evidence" value="ECO:0007669"/>
    <property type="project" value="InterPro"/>
</dbReference>
<dbReference type="RefSeq" id="WP_113805867.1">
    <property type="nucleotide sequence ID" value="NZ_QOCW01000008.1"/>
</dbReference>
<dbReference type="OrthoDB" id="9774454at2"/>
<dbReference type="InterPro" id="IPR005107">
    <property type="entry name" value="CO_DH_flav_C"/>
</dbReference>